<dbReference type="EMBL" id="CM039171">
    <property type="protein sequence ID" value="KAH9792447.1"/>
    <property type="molecule type" value="Genomic_DNA"/>
</dbReference>
<keyword evidence="2" id="KW-1185">Reference proteome</keyword>
<sequence length="241" mass="27415">MFKKLTIAYPIFTKNLDLKMGYLGQSLEAKGSMKRKQCSSSSPTKIERKTIEKNRRDQMKNLYSTLKSLLPNQPSKEELSLPDQVDEAINYIKMLETKLKECKKRKESLQGRERSHACISDGTEARLMTSSSPKAPEIEIHEMGSNLEVILTSGVDDQFIFYEVIRILHQDGAEILNAKFSVVGNTIFHVIHAEIRDSMFGFGAAKISERLKGFVSGCASEGEMQLPELWDFEINPELWEF</sequence>
<organism evidence="1 2">
    <name type="scientific">Citrus sinensis</name>
    <name type="common">Sweet orange</name>
    <name type="synonym">Citrus aurantium var. sinensis</name>
    <dbReference type="NCBI Taxonomy" id="2711"/>
    <lineage>
        <taxon>Eukaryota</taxon>
        <taxon>Viridiplantae</taxon>
        <taxon>Streptophyta</taxon>
        <taxon>Embryophyta</taxon>
        <taxon>Tracheophyta</taxon>
        <taxon>Spermatophyta</taxon>
        <taxon>Magnoliopsida</taxon>
        <taxon>eudicotyledons</taxon>
        <taxon>Gunneridae</taxon>
        <taxon>Pentapetalae</taxon>
        <taxon>rosids</taxon>
        <taxon>malvids</taxon>
        <taxon>Sapindales</taxon>
        <taxon>Rutaceae</taxon>
        <taxon>Aurantioideae</taxon>
        <taxon>Citrus</taxon>
    </lineage>
</organism>
<dbReference type="Proteomes" id="UP000829398">
    <property type="component" value="Chromosome 2"/>
</dbReference>
<reference evidence="2" key="1">
    <citation type="journal article" date="2023" name="Hortic. Res.">
        <title>A chromosome-level phased genome enabling allele-level studies in sweet orange: a case study on citrus Huanglongbing tolerance.</title>
        <authorList>
            <person name="Wu B."/>
            <person name="Yu Q."/>
            <person name="Deng Z."/>
            <person name="Duan Y."/>
            <person name="Luo F."/>
            <person name="Gmitter F. Jr."/>
        </authorList>
    </citation>
    <scope>NUCLEOTIDE SEQUENCE [LARGE SCALE GENOMIC DNA]</scope>
    <source>
        <strain evidence="2">cv. Valencia</strain>
    </source>
</reference>
<accession>A0ACB8N3J1</accession>
<comment type="caution">
    <text evidence="1">The sequence shown here is derived from an EMBL/GenBank/DDBJ whole genome shotgun (WGS) entry which is preliminary data.</text>
</comment>
<protein>
    <submittedName>
        <fullName evidence="1">Transcription factor bHLH162</fullName>
    </submittedName>
</protein>
<proteinExistence type="predicted"/>
<gene>
    <name evidence="1" type="ORF">KPL71_004123</name>
</gene>
<evidence type="ECO:0000313" key="2">
    <source>
        <dbReference type="Proteomes" id="UP000829398"/>
    </source>
</evidence>
<name>A0ACB8N3J1_CITSI</name>
<evidence type="ECO:0000313" key="1">
    <source>
        <dbReference type="EMBL" id="KAH9792447.1"/>
    </source>
</evidence>